<reference evidence="2 3" key="1">
    <citation type="submission" date="2019-03" db="EMBL/GenBank/DDBJ databases">
        <title>Draft genome of Gammaproteobacteria bacterium LSUCC0057, a member of the SAR92 clade.</title>
        <authorList>
            <person name="Lanclos V.C."/>
            <person name="Doiron C."/>
            <person name="Henson M.W."/>
            <person name="Thrash J.C."/>
        </authorList>
    </citation>
    <scope>NUCLEOTIDE SEQUENCE [LARGE SCALE GENOMIC DNA]</scope>
    <source>
        <strain evidence="2 3">LSUCC0057</strain>
    </source>
</reference>
<evidence type="ECO:0000313" key="2">
    <source>
        <dbReference type="EMBL" id="TFH69179.1"/>
    </source>
</evidence>
<sequence length="176" mass="19306">MNAEDPLAALRDITLPEAVSWWPPAPGWWLLLALLLALAGLLLHAAWRRYQRNRYRRAAVALLRTASQHYQQSRDAAAAITTALDILRRVARYHRHFAEAVALSGSELIASLNRHARSGMALLPEQPALLEQVLYAAGHQQSEQLHHYCEQLLSGAEALVQALPAPDTAGSGVGDV</sequence>
<dbReference type="Proteomes" id="UP000298133">
    <property type="component" value="Unassembled WGS sequence"/>
</dbReference>
<dbReference type="AlphaFoldDB" id="A0A4Y8UNI1"/>
<organism evidence="2 3">
    <name type="scientific">Gammaproteobacteria bacterium LSUCC0057</name>
    <dbReference type="NCBI Taxonomy" id="2559237"/>
    <lineage>
        <taxon>Bacteria</taxon>
        <taxon>Pseudomonadati</taxon>
        <taxon>Pseudomonadota</taxon>
        <taxon>Gammaproteobacteria</taxon>
        <taxon>Cellvibrionales</taxon>
        <taxon>Porticoccaceae</taxon>
        <taxon>SAR92 clade</taxon>
    </lineage>
</organism>
<proteinExistence type="predicted"/>
<gene>
    <name evidence="2" type="ORF">E3W66_04440</name>
</gene>
<dbReference type="InterPro" id="IPR025489">
    <property type="entry name" value="DUF4381"/>
</dbReference>
<evidence type="ECO:0000313" key="3">
    <source>
        <dbReference type="Proteomes" id="UP000298133"/>
    </source>
</evidence>
<accession>A0A4Y8UNI1</accession>
<comment type="caution">
    <text evidence="2">The sequence shown here is derived from an EMBL/GenBank/DDBJ whole genome shotgun (WGS) entry which is preliminary data.</text>
</comment>
<dbReference type="EMBL" id="SPIA01000001">
    <property type="protein sequence ID" value="TFH69179.1"/>
    <property type="molecule type" value="Genomic_DNA"/>
</dbReference>
<keyword evidence="1" id="KW-0472">Membrane</keyword>
<protein>
    <submittedName>
        <fullName evidence="2">DUF4381 domain-containing protein</fullName>
    </submittedName>
</protein>
<feature type="transmembrane region" description="Helical" evidence="1">
    <location>
        <begin position="28"/>
        <end position="47"/>
    </location>
</feature>
<keyword evidence="3" id="KW-1185">Reference proteome</keyword>
<name>A0A4Y8UNI1_9GAMM</name>
<keyword evidence="1" id="KW-0812">Transmembrane</keyword>
<evidence type="ECO:0000256" key="1">
    <source>
        <dbReference type="SAM" id="Phobius"/>
    </source>
</evidence>
<keyword evidence="1" id="KW-1133">Transmembrane helix</keyword>
<dbReference type="Pfam" id="PF14316">
    <property type="entry name" value="DUF4381"/>
    <property type="match status" value="1"/>
</dbReference>